<evidence type="ECO:0008006" key="3">
    <source>
        <dbReference type="Google" id="ProtNLM"/>
    </source>
</evidence>
<dbReference type="SUPFAM" id="SSF48403">
    <property type="entry name" value="Ankyrin repeat"/>
    <property type="match status" value="1"/>
</dbReference>
<dbReference type="EMBL" id="JABEZX010000009">
    <property type="protein sequence ID" value="MBA0566686.1"/>
    <property type="molecule type" value="Genomic_DNA"/>
</dbReference>
<dbReference type="AlphaFoldDB" id="A0A7J8MPW5"/>
<name>A0A7J8MPW5_9ROSI</name>
<gene>
    <name evidence="1" type="ORF">Golob_011480</name>
</gene>
<evidence type="ECO:0000313" key="1">
    <source>
        <dbReference type="EMBL" id="MBA0566686.1"/>
    </source>
</evidence>
<reference evidence="1 2" key="1">
    <citation type="journal article" date="2019" name="Genome Biol. Evol.">
        <title>Insights into the evolution of the New World diploid cottons (Gossypium, subgenus Houzingenia) based on genome sequencing.</title>
        <authorList>
            <person name="Grover C.E."/>
            <person name="Arick M.A. 2nd"/>
            <person name="Thrash A."/>
            <person name="Conover J.L."/>
            <person name="Sanders W.S."/>
            <person name="Peterson D.G."/>
            <person name="Frelichowski J.E."/>
            <person name="Scheffler J.A."/>
            <person name="Scheffler B.E."/>
            <person name="Wendel J.F."/>
        </authorList>
    </citation>
    <scope>NUCLEOTIDE SEQUENCE [LARGE SCALE GENOMIC DNA]</scope>
    <source>
        <strain evidence="1">157</strain>
        <tissue evidence="1">Leaf</tissue>
    </source>
</reference>
<protein>
    <recommendedName>
        <fullName evidence="3">Ankyrin repeat protein</fullName>
    </recommendedName>
</protein>
<dbReference type="PANTHER" id="PTHR24128">
    <property type="entry name" value="HOMEOBOX PROTEIN WARIAI"/>
    <property type="match status" value="1"/>
</dbReference>
<comment type="caution">
    <text evidence="1">The sequence shown here is derived from an EMBL/GenBank/DDBJ whole genome shotgun (WGS) entry which is preliminary data.</text>
</comment>
<proteinExistence type="predicted"/>
<dbReference type="PANTHER" id="PTHR24128:SF40">
    <property type="entry name" value="SERINE_THREONINE-PROTEIN PHOSPHATASE 6 REGULATORY ANKYRIN REPEAT SUBUNIT A-LIKE"/>
    <property type="match status" value="1"/>
</dbReference>
<dbReference type="InterPro" id="IPR036770">
    <property type="entry name" value="Ankyrin_rpt-contain_sf"/>
</dbReference>
<evidence type="ECO:0000313" key="2">
    <source>
        <dbReference type="Proteomes" id="UP000593572"/>
    </source>
</evidence>
<sequence length="113" mass="13007">MDERLKRAAEIGNIDALYSFIHNDANVFKHINKMEFRDRKLHVVVVIGNTNFAMEMMNLKPSFARKLNPDSFSPIHLAFIGGKPKMVIGFISIDENIVDKKNQPQVLFPFFLD</sequence>
<keyword evidence="2" id="KW-1185">Reference proteome</keyword>
<dbReference type="Proteomes" id="UP000593572">
    <property type="component" value="Unassembled WGS sequence"/>
</dbReference>
<accession>A0A7J8MPW5</accession>
<organism evidence="1 2">
    <name type="scientific">Gossypium lobatum</name>
    <dbReference type="NCBI Taxonomy" id="34289"/>
    <lineage>
        <taxon>Eukaryota</taxon>
        <taxon>Viridiplantae</taxon>
        <taxon>Streptophyta</taxon>
        <taxon>Embryophyta</taxon>
        <taxon>Tracheophyta</taxon>
        <taxon>Spermatophyta</taxon>
        <taxon>Magnoliopsida</taxon>
        <taxon>eudicotyledons</taxon>
        <taxon>Gunneridae</taxon>
        <taxon>Pentapetalae</taxon>
        <taxon>rosids</taxon>
        <taxon>malvids</taxon>
        <taxon>Malvales</taxon>
        <taxon>Malvaceae</taxon>
        <taxon>Malvoideae</taxon>
        <taxon>Gossypium</taxon>
    </lineage>
</organism>